<accession>A0A5N6R1S9</accession>
<dbReference type="PANTHER" id="PTHR35280">
    <property type="entry name" value="F17L21.9"/>
    <property type="match status" value="1"/>
</dbReference>
<dbReference type="OrthoDB" id="782808at2759"/>
<proteinExistence type="predicted"/>
<sequence length="212" mass="23226">MDSNHRIELLNVAIQRVIEEKKIKDASGDTFMPMEDNVDDQLLLSGLLSQLESLKGDGLIEEPEGSTEIEEVSSGEVDNVETKVENADEVDGGSSVGIGTEEIVKELKKVKKQNFVTHCLLSVMIVLTLAWQVSEVSLIWKIKNGLTRPFRSFGGMFSWILKGPDADGQDAEKQFSVAKQRLTKAAASLPSVIIPEIPLGDLPDLVLDGEHQ</sequence>
<evidence type="ECO:0000313" key="1">
    <source>
        <dbReference type="EMBL" id="KAE8023706.1"/>
    </source>
</evidence>
<dbReference type="AlphaFoldDB" id="A0A5N6R1S9"/>
<protein>
    <submittedName>
        <fullName evidence="1">Uncharacterized protein</fullName>
    </submittedName>
</protein>
<evidence type="ECO:0000313" key="2">
    <source>
        <dbReference type="Proteomes" id="UP000327013"/>
    </source>
</evidence>
<organism evidence="1 2">
    <name type="scientific">Carpinus fangiana</name>
    <dbReference type="NCBI Taxonomy" id="176857"/>
    <lineage>
        <taxon>Eukaryota</taxon>
        <taxon>Viridiplantae</taxon>
        <taxon>Streptophyta</taxon>
        <taxon>Embryophyta</taxon>
        <taxon>Tracheophyta</taxon>
        <taxon>Spermatophyta</taxon>
        <taxon>Magnoliopsida</taxon>
        <taxon>eudicotyledons</taxon>
        <taxon>Gunneridae</taxon>
        <taxon>Pentapetalae</taxon>
        <taxon>rosids</taxon>
        <taxon>fabids</taxon>
        <taxon>Fagales</taxon>
        <taxon>Betulaceae</taxon>
        <taxon>Carpinus</taxon>
    </lineage>
</organism>
<dbReference type="Proteomes" id="UP000327013">
    <property type="component" value="Chromosome 3"/>
</dbReference>
<dbReference type="PANTHER" id="PTHR35280:SF1">
    <property type="entry name" value="F17L21.9"/>
    <property type="match status" value="1"/>
</dbReference>
<keyword evidence="2" id="KW-1185">Reference proteome</keyword>
<gene>
    <name evidence="1" type="ORF">FH972_009377</name>
</gene>
<reference evidence="1 2" key="1">
    <citation type="submission" date="2019-06" db="EMBL/GenBank/DDBJ databases">
        <title>A chromosomal-level reference genome of Carpinus fangiana (Coryloideae, Betulaceae).</title>
        <authorList>
            <person name="Yang X."/>
            <person name="Wang Z."/>
            <person name="Zhang L."/>
            <person name="Hao G."/>
            <person name="Liu J."/>
            <person name="Yang Y."/>
        </authorList>
    </citation>
    <scope>NUCLEOTIDE SEQUENCE [LARGE SCALE GENOMIC DNA]</scope>
    <source>
        <strain evidence="1">Cfa_2016G</strain>
        <tissue evidence="1">Leaf</tissue>
    </source>
</reference>
<name>A0A5N6R1S9_9ROSI</name>
<dbReference type="EMBL" id="CM017323">
    <property type="protein sequence ID" value="KAE8023706.1"/>
    <property type="molecule type" value="Genomic_DNA"/>
</dbReference>